<protein>
    <submittedName>
        <fullName evidence="5">Peptidoglycan/xylan/chitin deacetylase (PgdA/CDA1 family)</fullName>
    </submittedName>
</protein>
<evidence type="ECO:0000256" key="2">
    <source>
        <dbReference type="ARBA" id="ARBA00022801"/>
    </source>
</evidence>
<dbReference type="GO" id="GO:0046872">
    <property type="term" value="F:metal ion binding"/>
    <property type="evidence" value="ECO:0007669"/>
    <property type="project" value="UniProtKB-KW"/>
</dbReference>
<reference evidence="5 6" key="1">
    <citation type="submission" date="2019-01" db="EMBL/GenBank/DDBJ databases">
        <title>Sequencing the genomes of 1000 actinobacteria strains.</title>
        <authorList>
            <person name="Klenk H.-P."/>
        </authorList>
    </citation>
    <scope>NUCLEOTIDE SEQUENCE [LARGE SCALE GENOMIC DNA]</scope>
    <source>
        <strain evidence="5 6">DSM 43925</strain>
    </source>
</reference>
<feature type="domain" description="NodB homology" evidence="4">
    <location>
        <begin position="118"/>
        <end position="291"/>
    </location>
</feature>
<sequence length="313" mass="32936">MNIGAGSRRRAAARLLATAVLTTAACVTGQLTAGSGTVQAAVRPGFTDAGVPRASQAGKDAGVPRASQAGKDGGVPGASRVGADLAATWPKASQALLEPLIAGAQDAWGRPVDCRRAKCVALTFDDGPGLYTDALLRHLKAHRARATFFVVGQNVAAYPAVLRRTVAAGHEIGGHTWSHADLTRLPAAAVRSEFARTDHAIKAVTGLVPRIIRPPYGALNGSVRMQTTRPMVMWSVDTLDWLHRDSAKVTKKALKSVRPGSIVLFHDIHPTTVQAMPRILTTLSARGYSFVTVSQLFGGKPPRLVYSGASSML</sequence>
<evidence type="ECO:0000313" key="5">
    <source>
        <dbReference type="EMBL" id="RVX38469.1"/>
    </source>
</evidence>
<evidence type="ECO:0000259" key="4">
    <source>
        <dbReference type="PROSITE" id="PS51677"/>
    </source>
</evidence>
<keyword evidence="1" id="KW-0479">Metal-binding</keyword>
<dbReference type="CDD" id="cd10954">
    <property type="entry name" value="CE4_CtAXE_like"/>
    <property type="match status" value="1"/>
</dbReference>
<dbReference type="Pfam" id="PF01522">
    <property type="entry name" value="Polysacc_deac_1"/>
    <property type="match status" value="1"/>
</dbReference>
<dbReference type="GO" id="GO:0016810">
    <property type="term" value="F:hydrolase activity, acting on carbon-nitrogen (but not peptide) bonds"/>
    <property type="evidence" value="ECO:0007669"/>
    <property type="project" value="InterPro"/>
</dbReference>
<dbReference type="GO" id="GO:0016020">
    <property type="term" value="C:membrane"/>
    <property type="evidence" value="ECO:0007669"/>
    <property type="project" value="TreeGrafter"/>
</dbReference>
<accession>A0A438LY58</accession>
<dbReference type="InterPro" id="IPR002509">
    <property type="entry name" value="NODB_dom"/>
</dbReference>
<evidence type="ECO:0000256" key="3">
    <source>
        <dbReference type="SAM" id="MobiDB-lite"/>
    </source>
</evidence>
<dbReference type="AlphaFoldDB" id="A0A438LY58"/>
<dbReference type="PROSITE" id="PS51677">
    <property type="entry name" value="NODB"/>
    <property type="match status" value="1"/>
</dbReference>
<name>A0A438LY58_9ACTN</name>
<dbReference type="GO" id="GO:0005975">
    <property type="term" value="P:carbohydrate metabolic process"/>
    <property type="evidence" value="ECO:0007669"/>
    <property type="project" value="InterPro"/>
</dbReference>
<dbReference type="InterPro" id="IPR011330">
    <property type="entry name" value="Glyco_hydro/deAcase_b/a-brl"/>
</dbReference>
<comment type="caution">
    <text evidence="5">The sequence shown here is derived from an EMBL/GenBank/DDBJ whole genome shotgun (WGS) entry which is preliminary data.</text>
</comment>
<dbReference type="OrthoDB" id="3521160at2"/>
<feature type="region of interest" description="Disordered" evidence="3">
    <location>
        <begin position="49"/>
        <end position="77"/>
    </location>
</feature>
<evidence type="ECO:0000313" key="6">
    <source>
        <dbReference type="Proteomes" id="UP000284824"/>
    </source>
</evidence>
<keyword evidence="6" id="KW-1185">Reference proteome</keyword>
<dbReference type="PANTHER" id="PTHR10587:SF133">
    <property type="entry name" value="CHITIN DEACETYLASE 1-RELATED"/>
    <property type="match status" value="1"/>
</dbReference>
<proteinExistence type="predicted"/>
<evidence type="ECO:0000256" key="1">
    <source>
        <dbReference type="ARBA" id="ARBA00022723"/>
    </source>
</evidence>
<dbReference type="PANTHER" id="PTHR10587">
    <property type="entry name" value="GLYCOSYL TRANSFERASE-RELATED"/>
    <property type="match status" value="1"/>
</dbReference>
<dbReference type="EMBL" id="SAUN01000001">
    <property type="protein sequence ID" value="RVX38469.1"/>
    <property type="molecule type" value="Genomic_DNA"/>
</dbReference>
<dbReference type="InterPro" id="IPR050248">
    <property type="entry name" value="Polysacc_deacetylase_ArnD"/>
</dbReference>
<organism evidence="5 6">
    <name type="scientific">Nonomuraea polychroma</name>
    <dbReference type="NCBI Taxonomy" id="46176"/>
    <lineage>
        <taxon>Bacteria</taxon>
        <taxon>Bacillati</taxon>
        <taxon>Actinomycetota</taxon>
        <taxon>Actinomycetes</taxon>
        <taxon>Streptosporangiales</taxon>
        <taxon>Streptosporangiaceae</taxon>
        <taxon>Nonomuraea</taxon>
    </lineage>
</organism>
<dbReference type="Proteomes" id="UP000284824">
    <property type="component" value="Unassembled WGS sequence"/>
</dbReference>
<dbReference type="RefSeq" id="WP_127931099.1">
    <property type="nucleotide sequence ID" value="NZ_SAUN01000001.1"/>
</dbReference>
<keyword evidence="2" id="KW-0378">Hydrolase</keyword>
<dbReference type="SUPFAM" id="SSF88713">
    <property type="entry name" value="Glycoside hydrolase/deacetylase"/>
    <property type="match status" value="1"/>
</dbReference>
<gene>
    <name evidence="5" type="ORF">EDD27_0780</name>
</gene>
<dbReference type="Gene3D" id="3.20.20.370">
    <property type="entry name" value="Glycoside hydrolase/deacetylase"/>
    <property type="match status" value="1"/>
</dbReference>